<organism evidence="1">
    <name type="scientific">bacterium 19MO02SH05</name>
    <dbReference type="NCBI Taxonomy" id="2920696"/>
    <lineage>
        <taxon>Bacteria</taxon>
    </lineage>
</organism>
<accession>A0AAU6TLM2</accession>
<reference evidence="1" key="1">
    <citation type="submission" date="2022-03" db="EMBL/GenBank/DDBJ databases">
        <title>Sea Food Isolates.</title>
        <authorList>
            <person name="Li c."/>
        </authorList>
    </citation>
    <scope>NUCLEOTIDE SEQUENCE</scope>
    <source>
        <strain evidence="1">19MO02SH05</strain>
    </source>
</reference>
<dbReference type="EMBL" id="CP095342">
    <property type="protein sequence ID" value="XAG62620.1"/>
    <property type="molecule type" value="Genomic_DNA"/>
</dbReference>
<proteinExistence type="predicted"/>
<protein>
    <submittedName>
        <fullName evidence="1">Uncharacterized protein</fullName>
    </submittedName>
</protein>
<gene>
    <name evidence="1" type="ORF">MRL64_09395</name>
</gene>
<name>A0AAU6TLM2_UNCXX</name>
<sequence length="62" mass="6658">MPFLLDAAAVLVTFVHPITSFGYAHGDKLTCRLSATPSRLGIATEVTIEPQLLTLNIQSFGL</sequence>
<evidence type="ECO:0000313" key="1">
    <source>
        <dbReference type="EMBL" id="XAG62620.1"/>
    </source>
</evidence>
<dbReference type="AlphaFoldDB" id="A0AAU6TLM2"/>